<accession>A0A1H8BBD8</accession>
<dbReference type="RefSeq" id="WP_090627553.1">
    <property type="nucleotide sequence ID" value="NZ_FOCP01000002.1"/>
</dbReference>
<dbReference type="PROSITE" id="PS50146">
    <property type="entry name" value="DAGK"/>
    <property type="match status" value="1"/>
</dbReference>
<sequence>MLIKIPSPNNILIFYNPISSAGNTRQTAERMASQLTYSGKQVTVQVSEKKTKAYKRMKDAIAGYDLVVIVGGDGTVRKLLGIIGKTKTPLYAIPGGNESLFARTYDMSAQPGDLLQTIAAGNCLQQYYGLISGHGIKGKKPFFHMASMGLDSLTVKYIGKRSSPLNDSVYVWHGLKALCSLHHPTVSLNVDGQPVIARESGYVIVANSSAYARNLQLVPAANPSKNELVAGFLPGARHQHELIKAMKILQRKPANLPMQYFSGKKIECTLHDQSYPLQVDGDYFRNRDIEADVTVEFSISIIPIQVLIPPEYATKLIEPSRLHGQQKETIVEADCSNKALPE</sequence>
<dbReference type="STRING" id="917.SAMN05216326_11725"/>
<keyword evidence="2" id="KW-0808">Transferase</keyword>
<organism evidence="2 3">
    <name type="scientific">Nitrosomonas marina</name>
    <dbReference type="NCBI Taxonomy" id="917"/>
    <lineage>
        <taxon>Bacteria</taxon>
        <taxon>Pseudomonadati</taxon>
        <taxon>Pseudomonadota</taxon>
        <taxon>Betaproteobacteria</taxon>
        <taxon>Nitrosomonadales</taxon>
        <taxon>Nitrosomonadaceae</taxon>
        <taxon>Nitrosomonas</taxon>
    </lineage>
</organism>
<name>A0A1H8BBD8_9PROT</name>
<evidence type="ECO:0000259" key="1">
    <source>
        <dbReference type="PROSITE" id="PS50146"/>
    </source>
</evidence>
<dbReference type="Gene3D" id="3.40.50.10330">
    <property type="entry name" value="Probable inorganic polyphosphate/atp-NAD kinase, domain 1"/>
    <property type="match status" value="1"/>
</dbReference>
<evidence type="ECO:0000313" key="3">
    <source>
        <dbReference type="Proteomes" id="UP000199459"/>
    </source>
</evidence>
<dbReference type="InterPro" id="IPR017438">
    <property type="entry name" value="ATP-NAD_kinase_N"/>
</dbReference>
<dbReference type="InterPro" id="IPR016064">
    <property type="entry name" value="NAD/diacylglycerol_kinase_sf"/>
</dbReference>
<dbReference type="AlphaFoldDB" id="A0A1H8BBD8"/>
<dbReference type="OrthoDB" id="8543816at2"/>
<dbReference type="EMBL" id="FOCP01000002">
    <property type="protein sequence ID" value="SEM80153.1"/>
    <property type="molecule type" value="Genomic_DNA"/>
</dbReference>
<dbReference type="SUPFAM" id="SSF111331">
    <property type="entry name" value="NAD kinase/diacylglycerol kinase-like"/>
    <property type="match status" value="1"/>
</dbReference>
<reference evidence="2 3" key="1">
    <citation type="submission" date="2016-10" db="EMBL/GenBank/DDBJ databases">
        <authorList>
            <person name="de Groot N.N."/>
        </authorList>
    </citation>
    <scope>NUCLEOTIDE SEQUENCE [LARGE SCALE GENOMIC DNA]</scope>
    <source>
        <strain evidence="2 3">Nm22</strain>
    </source>
</reference>
<proteinExistence type="predicted"/>
<dbReference type="Gene3D" id="2.60.200.40">
    <property type="match status" value="1"/>
</dbReference>
<feature type="domain" description="DAGKc" evidence="1">
    <location>
        <begin position="6"/>
        <end position="135"/>
    </location>
</feature>
<protein>
    <submittedName>
        <fullName evidence="2">Diacylglycerol kinase (ATP)</fullName>
    </submittedName>
</protein>
<dbReference type="PANTHER" id="PTHR12358:SF54">
    <property type="entry name" value="SPHINGOSINE KINASE RELATED PROTEIN"/>
    <property type="match status" value="1"/>
</dbReference>
<dbReference type="Proteomes" id="UP000199459">
    <property type="component" value="Unassembled WGS sequence"/>
</dbReference>
<dbReference type="InterPro" id="IPR050187">
    <property type="entry name" value="Lipid_Phosphate_FormReg"/>
</dbReference>
<evidence type="ECO:0000313" key="2">
    <source>
        <dbReference type="EMBL" id="SEM80153.1"/>
    </source>
</evidence>
<dbReference type="PANTHER" id="PTHR12358">
    <property type="entry name" value="SPHINGOSINE KINASE"/>
    <property type="match status" value="1"/>
</dbReference>
<dbReference type="GO" id="GO:0016301">
    <property type="term" value="F:kinase activity"/>
    <property type="evidence" value="ECO:0007669"/>
    <property type="project" value="UniProtKB-KW"/>
</dbReference>
<dbReference type="InterPro" id="IPR001206">
    <property type="entry name" value="Diacylglycerol_kinase_cat_dom"/>
</dbReference>
<dbReference type="Pfam" id="PF00781">
    <property type="entry name" value="DAGK_cat"/>
    <property type="match status" value="1"/>
</dbReference>
<keyword evidence="2" id="KW-0418">Kinase</keyword>
<gene>
    <name evidence="2" type="ORF">SAMN05216325_102191</name>
</gene>